<organism evidence="6 7">
    <name type="scientific">Ameyamaea chiangmaiensis</name>
    <dbReference type="NCBI Taxonomy" id="442969"/>
    <lineage>
        <taxon>Bacteria</taxon>
        <taxon>Pseudomonadati</taxon>
        <taxon>Pseudomonadota</taxon>
        <taxon>Alphaproteobacteria</taxon>
        <taxon>Acetobacterales</taxon>
        <taxon>Acetobacteraceae</taxon>
        <taxon>Ameyamaea</taxon>
    </lineage>
</organism>
<proteinExistence type="inferred from homology"/>
<keyword evidence="4" id="KW-0804">Transcription</keyword>
<dbReference type="Proteomes" id="UP000585665">
    <property type="component" value="Unassembled WGS sequence"/>
</dbReference>
<dbReference type="InterPro" id="IPR005119">
    <property type="entry name" value="LysR_subst-bd"/>
</dbReference>
<dbReference type="PANTHER" id="PTHR30346:SF28">
    <property type="entry name" value="HTH-TYPE TRANSCRIPTIONAL REGULATOR CYNR"/>
    <property type="match status" value="1"/>
</dbReference>
<dbReference type="Pfam" id="PF03466">
    <property type="entry name" value="LysR_substrate"/>
    <property type="match status" value="1"/>
</dbReference>
<evidence type="ECO:0000256" key="4">
    <source>
        <dbReference type="ARBA" id="ARBA00023163"/>
    </source>
</evidence>
<dbReference type="GO" id="GO:0003677">
    <property type="term" value="F:DNA binding"/>
    <property type="evidence" value="ECO:0007669"/>
    <property type="project" value="UniProtKB-KW"/>
</dbReference>
<reference evidence="6 7" key="1">
    <citation type="submission" date="2020-06" db="EMBL/GenBank/DDBJ databases">
        <title>Description of novel acetic acid bacteria.</title>
        <authorList>
            <person name="Sombolestani A."/>
        </authorList>
    </citation>
    <scope>NUCLEOTIDE SEQUENCE [LARGE SCALE GENOMIC DNA]</scope>
    <source>
        <strain evidence="6 7">LMG 27010</strain>
    </source>
</reference>
<dbReference type="RefSeq" id="WP_176614649.1">
    <property type="nucleotide sequence ID" value="NZ_JABXXR010000183.1"/>
</dbReference>
<accession>A0A850PKE4</accession>
<dbReference type="GO" id="GO:0003700">
    <property type="term" value="F:DNA-binding transcription factor activity"/>
    <property type="evidence" value="ECO:0007669"/>
    <property type="project" value="InterPro"/>
</dbReference>
<dbReference type="EMBL" id="JABXXR010000183">
    <property type="protein sequence ID" value="NVN41781.1"/>
    <property type="molecule type" value="Genomic_DNA"/>
</dbReference>
<dbReference type="SUPFAM" id="SSF53850">
    <property type="entry name" value="Periplasmic binding protein-like II"/>
    <property type="match status" value="1"/>
</dbReference>
<name>A0A850PKE4_9PROT</name>
<comment type="similarity">
    <text evidence="1">Belongs to the LysR transcriptional regulatory family.</text>
</comment>
<dbReference type="Gene3D" id="3.40.190.290">
    <property type="match status" value="1"/>
</dbReference>
<protein>
    <submittedName>
        <fullName evidence="6">LysR family transcriptional regulator</fullName>
    </submittedName>
</protein>
<dbReference type="InterPro" id="IPR036390">
    <property type="entry name" value="WH_DNA-bd_sf"/>
</dbReference>
<evidence type="ECO:0000313" key="7">
    <source>
        <dbReference type="Proteomes" id="UP000585665"/>
    </source>
</evidence>
<dbReference type="InterPro" id="IPR036388">
    <property type="entry name" value="WH-like_DNA-bd_sf"/>
</dbReference>
<dbReference type="PROSITE" id="PS50931">
    <property type="entry name" value="HTH_LYSR"/>
    <property type="match status" value="1"/>
</dbReference>
<keyword evidence="2" id="KW-0805">Transcription regulation</keyword>
<sequence>MDTRFLETLLLVIERGSLADAARQLNITPAAVSQRIQTLEHEIGHELLQRSGRSVRPTEHASAIVEQSRAIIAQVRDLSANGTSEPPVGKLRVGAISSQLKGSLPAVLATFFKQFPQIELLVDHGTSSELYKRLLDDTLDAVVIAEPPFELPKGYQWRRIRSEPLVVLAPPNETLSDPHEILRSRPFIRFDRTQWSGQMANAYLIRNSLHPQDVLELDSIEAIMAMVNAGVGVALVPDWPSIPTTASKVRKIPLHPSAPARTVGLLWSGKSTRIQFISRFVQAMDKTFKP</sequence>
<dbReference type="PANTHER" id="PTHR30346">
    <property type="entry name" value="TRANSCRIPTIONAL DUAL REGULATOR HCAR-RELATED"/>
    <property type="match status" value="1"/>
</dbReference>
<keyword evidence="7" id="KW-1185">Reference proteome</keyword>
<evidence type="ECO:0000259" key="5">
    <source>
        <dbReference type="PROSITE" id="PS50931"/>
    </source>
</evidence>
<evidence type="ECO:0000256" key="1">
    <source>
        <dbReference type="ARBA" id="ARBA00009437"/>
    </source>
</evidence>
<comment type="caution">
    <text evidence="6">The sequence shown here is derived from an EMBL/GenBank/DDBJ whole genome shotgun (WGS) entry which is preliminary data.</text>
</comment>
<feature type="domain" description="HTH lysR-type" evidence="5">
    <location>
        <begin position="1"/>
        <end position="58"/>
    </location>
</feature>
<dbReference type="SUPFAM" id="SSF46785">
    <property type="entry name" value="Winged helix' DNA-binding domain"/>
    <property type="match status" value="1"/>
</dbReference>
<dbReference type="InterPro" id="IPR000847">
    <property type="entry name" value="LysR_HTH_N"/>
</dbReference>
<dbReference type="GO" id="GO:0032993">
    <property type="term" value="C:protein-DNA complex"/>
    <property type="evidence" value="ECO:0007669"/>
    <property type="project" value="TreeGrafter"/>
</dbReference>
<dbReference type="Pfam" id="PF00126">
    <property type="entry name" value="HTH_1"/>
    <property type="match status" value="1"/>
</dbReference>
<dbReference type="AlphaFoldDB" id="A0A850PKE4"/>
<keyword evidence="3" id="KW-0238">DNA-binding</keyword>
<evidence type="ECO:0000313" key="6">
    <source>
        <dbReference type="EMBL" id="NVN41781.1"/>
    </source>
</evidence>
<dbReference type="Gene3D" id="1.10.10.10">
    <property type="entry name" value="Winged helix-like DNA-binding domain superfamily/Winged helix DNA-binding domain"/>
    <property type="match status" value="1"/>
</dbReference>
<evidence type="ECO:0000256" key="2">
    <source>
        <dbReference type="ARBA" id="ARBA00023015"/>
    </source>
</evidence>
<evidence type="ECO:0000256" key="3">
    <source>
        <dbReference type="ARBA" id="ARBA00023125"/>
    </source>
</evidence>
<gene>
    <name evidence="6" type="ORF">HUK82_14610</name>
</gene>